<protein>
    <submittedName>
        <fullName evidence="1">TonB-dependent receptor</fullName>
    </submittedName>
</protein>
<name>A0A8J2TLE6_9FLAO</name>
<keyword evidence="2" id="KW-1185">Reference proteome</keyword>
<organism evidence="1 2">
    <name type="scientific">Aquaticitalea lipolytica</name>
    <dbReference type="NCBI Taxonomy" id="1247562"/>
    <lineage>
        <taxon>Bacteria</taxon>
        <taxon>Pseudomonadati</taxon>
        <taxon>Bacteroidota</taxon>
        <taxon>Flavobacteriia</taxon>
        <taxon>Flavobacteriales</taxon>
        <taxon>Flavobacteriaceae</taxon>
        <taxon>Aquaticitalea</taxon>
    </lineage>
</organism>
<evidence type="ECO:0000313" key="1">
    <source>
        <dbReference type="EMBL" id="GFZ79623.1"/>
    </source>
</evidence>
<comment type="caution">
    <text evidence="1">The sequence shown here is derived from an EMBL/GenBank/DDBJ whole genome shotgun (WGS) entry which is preliminary data.</text>
</comment>
<dbReference type="EMBL" id="BMIC01000001">
    <property type="protein sequence ID" value="GFZ79623.1"/>
    <property type="molecule type" value="Genomic_DNA"/>
</dbReference>
<dbReference type="AlphaFoldDB" id="A0A8J2TLE6"/>
<dbReference type="SUPFAM" id="SSF56935">
    <property type="entry name" value="Porins"/>
    <property type="match status" value="1"/>
</dbReference>
<dbReference type="Proteomes" id="UP000598120">
    <property type="component" value="Unassembled WGS sequence"/>
</dbReference>
<accession>A0A8J2TLE6</accession>
<evidence type="ECO:0000313" key="2">
    <source>
        <dbReference type="Proteomes" id="UP000598120"/>
    </source>
</evidence>
<proteinExistence type="predicted"/>
<keyword evidence="1" id="KW-0675">Receptor</keyword>
<gene>
    <name evidence="1" type="ORF">GCM10011531_06880</name>
</gene>
<sequence>MKNRCLLFIISFAFFYCNSQDLLVSGKIINEETLVLSNISIVFYINQNIAEYTYSNEKGMYNVNVSNLKNLDTLKIVANGLGYKSNIKEIIYKGQRELTNNITLEEKPEALKEVVLEAWEKIKVSKDTVTFRASKFTDGSVEVVEDLLKKIPGVEVLKNGEIEVNGKPIDKLLIEGDDLFDDKYKILSKNLDANNISKVQVLNNFEDNPVLKSFQESEKVALNLMLKEDKKNVWFGNINIGLGTNERYEGSANLGLLKKKVKFFNFTNINNTRKLAIPQVRSNSTITISKYQAEKKIEKNNNTIVNIDNLTNTNFSDNEDVFNNSFLNSLSFVTNLSENTKLRSLSYYSSDIIDKQNSSFVEYFVSPEPIEYSEENNINIKDIIFATELEIKHYNNKTYYKYDFSFENNSTLKDGNLIFNENVINQEQEDNKHNFFNHLNVTKKLSENNLLLVYLYHGQNNTKQNLTIHPNIFNQQFEEEDTQSLVQQNSNSPLRYTGISTELITKLKKSEFGLEIFGNYDHDKINSTFLVNNQVSVDSLANDTDYKKTNLSARVRYKYDFSDKFKLRSSLVISQNYTNLNNRKEDFFFVNPAISFTYKKKQSVLGLNYSFTNNIPEISYLNENYILKNYRTFSRGLDFIEPFKSHNIGFRYVYKNYKKIFLINSYLFYNFTNRNYGTENFITENSNFIDYKILDGGSLLGYNISITKYLSSLPFLIKFSTNQLWSNNDVLINNEFGITKNYNANYQFKCTTYLDIPLDFDLSFKYNYSKGQFSDQENSFDYLEASLNSILELSEKWKIQITNDFYYINKNNFLFTNMKINFSPNGNRWSYQLQGSNLSNIKDLTNINISENQKRSSSFRIVPRYILLNLKYRF</sequence>
<reference evidence="1 2" key="1">
    <citation type="journal article" date="2014" name="Int. J. Syst. Evol. Microbiol.">
        <title>Complete genome sequence of Corynebacterium casei LMG S-19264T (=DSM 44701T), isolated from a smear-ripened cheese.</title>
        <authorList>
            <consortium name="US DOE Joint Genome Institute (JGI-PGF)"/>
            <person name="Walter F."/>
            <person name="Albersmeier A."/>
            <person name="Kalinowski J."/>
            <person name="Ruckert C."/>
        </authorList>
    </citation>
    <scope>NUCLEOTIDE SEQUENCE [LARGE SCALE GENOMIC DNA]</scope>
    <source>
        <strain evidence="1 2">CGMCC 1.15295</strain>
    </source>
</reference>